<dbReference type="InterPro" id="IPR040758">
    <property type="entry name" value="PrmC_N"/>
</dbReference>
<comment type="function">
    <text evidence="5">Methylates the class 1 translation termination release factors RF1/PrfA and RF2/PrfB on the glutamine residue of the universally conserved GGQ motif.</text>
</comment>
<dbReference type="NCBIfam" id="TIGR00536">
    <property type="entry name" value="hemK_fam"/>
    <property type="match status" value="1"/>
</dbReference>
<evidence type="ECO:0000256" key="5">
    <source>
        <dbReference type="HAMAP-Rule" id="MF_02126"/>
    </source>
</evidence>
<dbReference type="Pfam" id="PF17827">
    <property type="entry name" value="PrmC_N"/>
    <property type="match status" value="1"/>
</dbReference>
<feature type="binding site" evidence="5">
    <location>
        <begin position="180"/>
        <end position="183"/>
    </location>
    <ligand>
        <name>substrate</name>
    </ligand>
</feature>
<dbReference type="EC" id="2.1.1.297" evidence="5"/>
<dbReference type="GO" id="GO:0032259">
    <property type="term" value="P:methylation"/>
    <property type="evidence" value="ECO:0007669"/>
    <property type="project" value="UniProtKB-KW"/>
</dbReference>
<reference evidence="8" key="1">
    <citation type="submission" date="2020-10" db="EMBL/GenBank/DDBJ databases">
        <authorList>
            <person name="Gilroy R."/>
        </authorList>
    </citation>
    <scope>NUCLEOTIDE SEQUENCE</scope>
    <source>
        <strain evidence="8">CHK184-20233</strain>
    </source>
</reference>
<dbReference type="NCBIfam" id="TIGR03534">
    <property type="entry name" value="RF_mod_PrmC"/>
    <property type="match status" value="1"/>
</dbReference>
<feature type="domain" description="Release factor glutamine methyltransferase N-terminal" evidence="7">
    <location>
        <begin position="16"/>
        <end position="68"/>
    </location>
</feature>
<feature type="binding site" evidence="5">
    <location>
        <position position="138"/>
    </location>
    <ligand>
        <name>S-adenosyl-L-methionine</name>
        <dbReference type="ChEBI" id="CHEBI:59789"/>
    </ligand>
</feature>
<feature type="binding site" evidence="5">
    <location>
        <position position="180"/>
    </location>
    <ligand>
        <name>S-adenosyl-L-methionine</name>
        <dbReference type="ChEBI" id="CHEBI:59789"/>
    </ligand>
</feature>
<dbReference type="GO" id="GO:0003676">
    <property type="term" value="F:nucleic acid binding"/>
    <property type="evidence" value="ECO:0007669"/>
    <property type="project" value="InterPro"/>
</dbReference>
<comment type="catalytic activity">
    <reaction evidence="4 5">
        <text>L-glutaminyl-[peptide chain release factor] + S-adenosyl-L-methionine = N(5)-methyl-L-glutaminyl-[peptide chain release factor] + S-adenosyl-L-homocysteine + H(+)</text>
        <dbReference type="Rhea" id="RHEA:42896"/>
        <dbReference type="Rhea" id="RHEA-COMP:10271"/>
        <dbReference type="Rhea" id="RHEA-COMP:10272"/>
        <dbReference type="ChEBI" id="CHEBI:15378"/>
        <dbReference type="ChEBI" id="CHEBI:30011"/>
        <dbReference type="ChEBI" id="CHEBI:57856"/>
        <dbReference type="ChEBI" id="CHEBI:59789"/>
        <dbReference type="ChEBI" id="CHEBI:61891"/>
        <dbReference type="EC" id="2.1.1.297"/>
    </reaction>
</comment>
<dbReference type="InterPro" id="IPR019874">
    <property type="entry name" value="RF_methyltr_PrmC"/>
</dbReference>
<dbReference type="InterPro" id="IPR004556">
    <property type="entry name" value="HemK-like"/>
</dbReference>
<dbReference type="Gene3D" id="1.10.8.10">
    <property type="entry name" value="DNA helicase RuvA subunit, C-terminal domain"/>
    <property type="match status" value="1"/>
</dbReference>
<dbReference type="Pfam" id="PF05175">
    <property type="entry name" value="MTS"/>
    <property type="match status" value="1"/>
</dbReference>
<evidence type="ECO:0000313" key="9">
    <source>
        <dbReference type="Proteomes" id="UP000824232"/>
    </source>
</evidence>
<evidence type="ECO:0000313" key="8">
    <source>
        <dbReference type="EMBL" id="HIR59670.1"/>
    </source>
</evidence>
<dbReference type="SUPFAM" id="SSF53335">
    <property type="entry name" value="S-adenosyl-L-methionine-dependent methyltransferases"/>
    <property type="match status" value="1"/>
</dbReference>
<keyword evidence="3 5" id="KW-0949">S-adenosyl-L-methionine</keyword>
<accession>A0A9D1DV26</accession>
<evidence type="ECO:0000259" key="6">
    <source>
        <dbReference type="Pfam" id="PF05175"/>
    </source>
</evidence>
<evidence type="ECO:0000256" key="3">
    <source>
        <dbReference type="ARBA" id="ARBA00022691"/>
    </source>
</evidence>
<dbReference type="GO" id="GO:0102559">
    <property type="term" value="F:peptide chain release factor N(5)-glutamine methyltransferase activity"/>
    <property type="evidence" value="ECO:0007669"/>
    <property type="project" value="UniProtKB-EC"/>
</dbReference>
<evidence type="ECO:0000256" key="1">
    <source>
        <dbReference type="ARBA" id="ARBA00022603"/>
    </source>
</evidence>
<feature type="domain" description="Methyltransferase small" evidence="6">
    <location>
        <begin position="103"/>
        <end position="194"/>
    </location>
</feature>
<keyword evidence="1 5" id="KW-0489">Methyltransferase</keyword>
<feature type="binding site" evidence="5">
    <location>
        <position position="165"/>
    </location>
    <ligand>
        <name>S-adenosyl-L-methionine</name>
        <dbReference type="ChEBI" id="CHEBI:59789"/>
    </ligand>
</feature>
<dbReference type="CDD" id="cd02440">
    <property type="entry name" value="AdoMet_MTases"/>
    <property type="match status" value="1"/>
</dbReference>
<dbReference type="HAMAP" id="MF_02126">
    <property type="entry name" value="RF_methyltr_PrmC"/>
    <property type="match status" value="1"/>
</dbReference>
<evidence type="ECO:0000259" key="7">
    <source>
        <dbReference type="Pfam" id="PF17827"/>
    </source>
</evidence>
<proteinExistence type="inferred from homology"/>
<protein>
    <recommendedName>
        <fullName evidence="5">Release factor glutamine methyltransferase</fullName>
        <shortName evidence="5">RF MTase</shortName>
        <ecNumber evidence="5">2.1.1.297</ecNumber>
    </recommendedName>
    <alternativeName>
        <fullName evidence="5">N5-glutamine methyltransferase PrmC</fullName>
    </alternativeName>
    <alternativeName>
        <fullName evidence="5">Protein-(glutamine-N5) MTase PrmC</fullName>
    </alternativeName>
    <alternativeName>
        <fullName evidence="5">Protein-glutamine N-methyltransferase PrmC</fullName>
    </alternativeName>
</protein>
<dbReference type="Proteomes" id="UP000824232">
    <property type="component" value="Unassembled WGS sequence"/>
</dbReference>
<reference evidence="8" key="2">
    <citation type="journal article" date="2021" name="PeerJ">
        <title>Extensive microbial diversity within the chicken gut microbiome revealed by metagenomics and culture.</title>
        <authorList>
            <person name="Gilroy R."/>
            <person name="Ravi A."/>
            <person name="Getino M."/>
            <person name="Pursley I."/>
            <person name="Horton D.L."/>
            <person name="Alikhan N.F."/>
            <person name="Baker D."/>
            <person name="Gharbi K."/>
            <person name="Hall N."/>
            <person name="Watson M."/>
            <person name="Adriaenssens E.M."/>
            <person name="Foster-Nyarko E."/>
            <person name="Jarju S."/>
            <person name="Secka A."/>
            <person name="Antonio M."/>
            <person name="Oren A."/>
            <person name="Chaudhuri R.R."/>
            <person name="La Ragione R."/>
            <person name="Hildebrand F."/>
            <person name="Pallen M.J."/>
        </authorList>
    </citation>
    <scope>NUCLEOTIDE SEQUENCE</scope>
    <source>
        <strain evidence="8">CHK184-20233</strain>
    </source>
</reference>
<dbReference type="InterPro" id="IPR002052">
    <property type="entry name" value="DNA_methylase_N6_adenine_CS"/>
</dbReference>
<keyword evidence="2 5" id="KW-0808">Transferase</keyword>
<dbReference type="InterPro" id="IPR050320">
    <property type="entry name" value="N5-glutamine_MTase"/>
</dbReference>
<name>A0A9D1DV26_9FIRM</name>
<comment type="similarity">
    <text evidence="5">Belongs to the protein N5-glutamine methyltransferase family. PrmC subfamily.</text>
</comment>
<feature type="binding site" evidence="5">
    <location>
        <begin position="115"/>
        <end position="119"/>
    </location>
    <ligand>
        <name>S-adenosyl-L-methionine</name>
        <dbReference type="ChEBI" id="CHEBI:59789"/>
    </ligand>
</feature>
<dbReference type="AlphaFoldDB" id="A0A9D1DV26"/>
<evidence type="ECO:0000256" key="2">
    <source>
        <dbReference type="ARBA" id="ARBA00022679"/>
    </source>
</evidence>
<dbReference type="PANTHER" id="PTHR18895">
    <property type="entry name" value="HEMK METHYLTRANSFERASE"/>
    <property type="match status" value="1"/>
</dbReference>
<dbReference type="Gene3D" id="3.40.50.150">
    <property type="entry name" value="Vaccinia Virus protein VP39"/>
    <property type="match status" value="1"/>
</dbReference>
<sequence>MTVEELIVLGKKYTSSTHAKMLLAILLEVNPLELLTILDKVVEVDKVNLYKESLKALSENRPIQYVIGHVNFYGLKFKVNENVLIPRFETEELVENIKNYLEKKNITNPKILDLGCGSGVIGLTLKHFFPNSLVTLVDISEEALKVAESNAKTLGLDVNFIKSDWFSNVSLDKYDVIVSNPPYIMTDEEIEEIVKNNEPAIALYGGSDGLDCYRSILKDINNYLKDDYLIAFEIGYLEGEKLKELIKETIPNSRVTIKKDLSAKDRMLFVEKNID</sequence>
<dbReference type="InterPro" id="IPR007848">
    <property type="entry name" value="Small_mtfrase_dom"/>
</dbReference>
<gene>
    <name evidence="5 8" type="primary">prmC</name>
    <name evidence="8" type="ORF">IAB38_06430</name>
</gene>
<dbReference type="PROSITE" id="PS00092">
    <property type="entry name" value="N6_MTASE"/>
    <property type="match status" value="1"/>
</dbReference>
<dbReference type="InterPro" id="IPR029063">
    <property type="entry name" value="SAM-dependent_MTases_sf"/>
</dbReference>
<dbReference type="PANTHER" id="PTHR18895:SF74">
    <property type="entry name" value="MTRF1L RELEASE FACTOR GLUTAMINE METHYLTRANSFERASE"/>
    <property type="match status" value="1"/>
</dbReference>
<comment type="caution">
    <text evidence="8">The sequence shown here is derived from an EMBL/GenBank/DDBJ whole genome shotgun (WGS) entry which is preliminary data.</text>
</comment>
<organism evidence="8 9">
    <name type="scientific">Candidatus Onthousia excrementipullorum</name>
    <dbReference type="NCBI Taxonomy" id="2840884"/>
    <lineage>
        <taxon>Bacteria</taxon>
        <taxon>Bacillati</taxon>
        <taxon>Bacillota</taxon>
        <taxon>Bacilli</taxon>
        <taxon>Candidatus Onthousia</taxon>
    </lineage>
</organism>
<dbReference type="EMBL" id="DVHC01000062">
    <property type="protein sequence ID" value="HIR59670.1"/>
    <property type="molecule type" value="Genomic_DNA"/>
</dbReference>
<evidence type="ECO:0000256" key="4">
    <source>
        <dbReference type="ARBA" id="ARBA00048391"/>
    </source>
</evidence>